<gene>
    <name evidence="1" type="ORF">OXU80_05870</name>
</gene>
<accession>A0ACD4NSI7</accession>
<dbReference type="EMBL" id="CP113520">
    <property type="protein sequence ID" value="WAJ29749.1"/>
    <property type="molecule type" value="Genomic_DNA"/>
</dbReference>
<keyword evidence="2" id="KW-1185">Reference proteome</keyword>
<organism evidence="1 2">
    <name type="scientific">Antarcticirhabdus aurantiaca</name>
    <dbReference type="NCBI Taxonomy" id="2606717"/>
    <lineage>
        <taxon>Bacteria</taxon>
        <taxon>Pseudomonadati</taxon>
        <taxon>Pseudomonadota</taxon>
        <taxon>Alphaproteobacteria</taxon>
        <taxon>Hyphomicrobiales</taxon>
        <taxon>Aurantimonadaceae</taxon>
        <taxon>Antarcticirhabdus</taxon>
    </lineage>
</organism>
<dbReference type="Proteomes" id="UP001163223">
    <property type="component" value="Chromosome"/>
</dbReference>
<proteinExistence type="predicted"/>
<reference evidence="1" key="1">
    <citation type="submission" date="2022-11" db="EMBL/GenBank/DDBJ databases">
        <title>beta-Carotene-producing bacterium, Jeongeuplla avenae sp. nov., alleviates the salt stress of Arabidopsis seedlings.</title>
        <authorList>
            <person name="Jiang L."/>
            <person name="Lee J."/>
        </authorList>
    </citation>
    <scope>NUCLEOTIDE SEQUENCE</scope>
    <source>
        <strain evidence="1">DY_R2A_6</strain>
    </source>
</reference>
<protein>
    <submittedName>
        <fullName evidence="1">VOC family protein</fullName>
    </submittedName>
</protein>
<sequence length="261" mass="27919">MTNAHGTPVWYELVAEDADEAERFYGTVLGWRFSRPPGGLERDYRVAEASGTGVAGIMKRPAGMEMPRRWLVYFGVDDVDRTATAAREAGAAIHIPPTDIPGIGRFAFLADPQGQVLYLMRGTSEAPSRAFVGGGEAPQGHAVWNELSTPDPDAALDFYKRVLSIRNEGGMPMGEFGEYRFIHAGPDCIGAVMGEMPNGRPGWLVYFSVDDVDAAKARLESAGGRSLQGPDEVPGGAFIVVAEDDRGARFGLVGRRGSAAG</sequence>
<evidence type="ECO:0000313" key="2">
    <source>
        <dbReference type="Proteomes" id="UP001163223"/>
    </source>
</evidence>
<name>A0ACD4NSI7_9HYPH</name>
<evidence type="ECO:0000313" key="1">
    <source>
        <dbReference type="EMBL" id="WAJ29749.1"/>
    </source>
</evidence>